<evidence type="ECO:0000313" key="1">
    <source>
        <dbReference type="EMBL" id="KRY81346.1"/>
    </source>
</evidence>
<feature type="non-terminal residue" evidence="1">
    <location>
        <position position="1"/>
    </location>
</feature>
<feature type="non-terminal residue" evidence="1">
    <location>
        <position position="1246"/>
    </location>
</feature>
<dbReference type="OrthoDB" id="5918312at2759"/>
<dbReference type="EMBL" id="JYDT01000239">
    <property type="protein sequence ID" value="KRY81346.1"/>
    <property type="molecule type" value="Genomic_DNA"/>
</dbReference>
<proteinExistence type="predicted"/>
<evidence type="ECO:0008006" key="3">
    <source>
        <dbReference type="Google" id="ProtNLM"/>
    </source>
</evidence>
<keyword evidence="2" id="KW-1185">Reference proteome</keyword>
<name>A0A0V1F6F2_TRIPS</name>
<comment type="caution">
    <text evidence="1">The sequence shown here is derived from an EMBL/GenBank/DDBJ whole genome shotgun (WGS) entry which is preliminary data.</text>
</comment>
<organism evidence="1 2">
    <name type="scientific">Trichinella pseudospiralis</name>
    <name type="common">Parasitic roundworm</name>
    <dbReference type="NCBI Taxonomy" id="6337"/>
    <lineage>
        <taxon>Eukaryota</taxon>
        <taxon>Metazoa</taxon>
        <taxon>Ecdysozoa</taxon>
        <taxon>Nematoda</taxon>
        <taxon>Enoplea</taxon>
        <taxon>Dorylaimia</taxon>
        <taxon>Trichinellida</taxon>
        <taxon>Trichinellidae</taxon>
        <taxon>Trichinella</taxon>
    </lineage>
</organism>
<reference evidence="1 2" key="1">
    <citation type="submission" date="2015-01" db="EMBL/GenBank/DDBJ databases">
        <title>Evolution of Trichinella species and genotypes.</title>
        <authorList>
            <person name="Korhonen P.K."/>
            <person name="Edoardo P."/>
            <person name="Giuseppe L.R."/>
            <person name="Gasser R.B."/>
        </authorList>
    </citation>
    <scope>NUCLEOTIDE SEQUENCE [LARGE SCALE GENOMIC DNA]</scope>
    <source>
        <strain evidence="1">ISS470</strain>
    </source>
</reference>
<evidence type="ECO:0000313" key="2">
    <source>
        <dbReference type="Proteomes" id="UP000054995"/>
    </source>
</evidence>
<dbReference type="AlphaFoldDB" id="A0A0V1F6F2"/>
<sequence>LKIFHLDFEKISGASTKQAERTSTEAYVHLHRYMEVCKVNVIHNRIIENVTSVEIILNVRSINKCLHFCRPWLRQFFYCAIIYSKHNYKCELLIRSTERSSTRFVDDESNLIELLNCYPALTTFQNKHQGIYFLLIVMLYISHQISWSYTDNKYLTFQIDRMNEEIILPHAFNPIKTLKNVESIKSCIYACRLCHSPYLCLAINYTMKKHCTLLRRKSSYEIYKVESQSLFAEILFCEPGTFMIASLNQYQILPLMIYAHHLGKRKNVHTILFTDWTACATMGTLFSAYLNDAQMTCVLDKRKVTTSSLQPYAMRAVFGKSFQKCILICNLLRSENKCSAIKYFQNTDKCYLFATKINSTAAETPHGSYNVMFVYGCKQGHQFSKLIYILQFPYKLLIGKLYLHQIATHPMLVFGGTFTSLKVEIVNKTLIIERRPTIDSIRSTIIENDRKTSTADCVVTCYAKSWHTGCNAVIYNNRTSFCTLLKHKTPTPPITFTHHEMTLMLLLHLTLPWDVKVNSVAIKTTHNISYELISESRATIACELKIFHLDFEKISGASTKQAERTSTEAYVHLHRYMEVCKVNVIHNGIIENVTSIQRIANVRSVNRCLHFCRPWLHQLLYCAIIYSRYSHECELLRRNTERSSAYFVDGESNLMELLNCYPDRQSLRINNPPPLQYYLKETGEICVLEFYNATQLRGFYPTETLENVENIKSCIYACRLRYHSCICLAINYTMKKQCILLRKEPNYGIYNIEHRSIFGEVLFCEPGTLQCKSIMFAAYLNSVQMTCILDKQNMKSSTLQPIKMQTVLGKSFEECIIMCYLLHPEKKCSAVKYFQILMKCYLLATHRNTTTPETSQAPFNVIYVNGCRKGSLYLHEIENYSMLVFGGTFISLQIGTLNRTFIIERRPTVDSIRSKIIFNHQKDSISDCFFSCYVITWKTGCNAIIYNPRTSLCTLLKHEASSLPITFAHHEDRLMFLLHLSLPWDVEVNSVLIPATHNVLFELCSENRARATSASKALQPNDTLEAVLKSAENKSRIAIGYVHLYRHKEFCKINIIHSRKVENVINFRTIWNIRSINKCMHFCQPLVRQSIYCAIEYSKENYKCVLLRSSSRRNVRFVGIDKHLIEVLECHPDRPVERKNNFAPLQFYFAETSEICVVEFYKSSLLSSFVPMETFENVEHVKSCIQTCRLRHRSFMCAAINYTMDKECNLFRKEWNATLYAVKPRSLFAEILVCEPGTLVDETFDF</sequence>
<accession>A0A0V1F6F2</accession>
<dbReference type="Proteomes" id="UP000054995">
    <property type="component" value="Unassembled WGS sequence"/>
</dbReference>
<gene>
    <name evidence="1" type="ORF">T4D_12617</name>
</gene>
<protein>
    <recommendedName>
        <fullName evidence="3">Apple domain-containing protein</fullName>
    </recommendedName>
</protein>